<dbReference type="RefSeq" id="WP_377176470.1">
    <property type="nucleotide sequence ID" value="NZ_JBHTMY010000002.1"/>
</dbReference>
<evidence type="ECO:0000313" key="3">
    <source>
        <dbReference type="Proteomes" id="UP001597201"/>
    </source>
</evidence>
<organism evidence="2 3">
    <name type="scientific">Namhaeicola litoreus</name>
    <dbReference type="NCBI Taxonomy" id="1052145"/>
    <lineage>
        <taxon>Bacteria</taxon>
        <taxon>Pseudomonadati</taxon>
        <taxon>Bacteroidota</taxon>
        <taxon>Flavobacteriia</taxon>
        <taxon>Flavobacteriales</taxon>
        <taxon>Flavobacteriaceae</taxon>
        <taxon>Namhaeicola</taxon>
    </lineage>
</organism>
<gene>
    <name evidence="2" type="ORF">ACFQ39_03420</name>
</gene>
<sequence>MVFFRRIRQELFRFLPFWKTGNSAGEPTSPTGRYLTYALGEILLVVIGILIALQVNNWNEGRKQRLEEVKYFSNLINDLQADDERLNNMIFLSEAKVKAAQDVYKGASLDSIGSLYDFSTNMMSLIFVDEFRPNDNTYEEMKSSGNFSMIRNDDLKLKLMNLRKTYIQLAAAHEHMRFDFNIFLEDFEKYVDWGKYYNLKKSNIPKLDFVFDNLYIESHKDIMEKEVHTLYKNKIFLNNIFLLEINYTYAIDAFNTTKTQIHEIIDILNREIEQK</sequence>
<reference evidence="3" key="1">
    <citation type="journal article" date="2019" name="Int. J. Syst. Evol. Microbiol.">
        <title>The Global Catalogue of Microorganisms (GCM) 10K type strain sequencing project: providing services to taxonomists for standard genome sequencing and annotation.</title>
        <authorList>
            <consortium name="The Broad Institute Genomics Platform"/>
            <consortium name="The Broad Institute Genome Sequencing Center for Infectious Disease"/>
            <person name="Wu L."/>
            <person name="Ma J."/>
        </authorList>
    </citation>
    <scope>NUCLEOTIDE SEQUENCE [LARGE SCALE GENOMIC DNA]</scope>
    <source>
        <strain evidence="3">CCUG 61485</strain>
    </source>
</reference>
<protein>
    <submittedName>
        <fullName evidence="2">DUF6090 family protein</fullName>
    </submittedName>
</protein>
<accession>A0ABW3XYI9</accession>
<keyword evidence="3" id="KW-1185">Reference proteome</keyword>
<proteinExistence type="predicted"/>
<comment type="caution">
    <text evidence="2">The sequence shown here is derived from an EMBL/GenBank/DDBJ whole genome shotgun (WGS) entry which is preliminary data.</text>
</comment>
<evidence type="ECO:0000313" key="2">
    <source>
        <dbReference type="EMBL" id="MFD1314654.1"/>
    </source>
</evidence>
<keyword evidence="1" id="KW-1133">Transmembrane helix</keyword>
<keyword evidence="1" id="KW-0472">Membrane</keyword>
<feature type="transmembrane region" description="Helical" evidence="1">
    <location>
        <begin position="34"/>
        <end position="55"/>
    </location>
</feature>
<name>A0ABW3XYI9_9FLAO</name>
<dbReference type="InterPro" id="IPR045749">
    <property type="entry name" value="DUF6090"/>
</dbReference>
<dbReference type="Proteomes" id="UP001597201">
    <property type="component" value="Unassembled WGS sequence"/>
</dbReference>
<keyword evidence="1" id="KW-0812">Transmembrane</keyword>
<evidence type="ECO:0000256" key="1">
    <source>
        <dbReference type="SAM" id="Phobius"/>
    </source>
</evidence>
<dbReference type="EMBL" id="JBHTMY010000002">
    <property type="protein sequence ID" value="MFD1314654.1"/>
    <property type="molecule type" value="Genomic_DNA"/>
</dbReference>
<dbReference type="Pfam" id="PF19578">
    <property type="entry name" value="DUF6090"/>
    <property type="match status" value="1"/>
</dbReference>